<accession>A0A2W5TZ10</accession>
<dbReference type="Pfam" id="PF21190">
    <property type="entry name" value="Bbp16"/>
    <property type="match status" value="1"/>
</dbReference>
<sequence length="153" mass="15944">MMFDKKTTVSDNQAFTTGTQRSTDVIDMWGGATKPGTDSNGNTILRDLGRSSEVDMFAQVTEAFTGGTNATVNLISAADGDAAMASPTIIATTGVIAEASLTLGKRLRIPLPDSIPGRYLGIQVVTTGTHSTGKIFAGLIASRGKQSDPTVNY</sequence>
<dbReference type="AlphaFoldDB" id="A0A2W5TZ10"/>
<organism evidence="1 2">
    <name type="scientific">Archangium gephyra</name>
    <dbReference type="NCBI Taxonomy" id="48"/>
    <lineage>
        <taxon>Bacteria</taxon>
        <taxon>Pseudomonadati</taxon>
        <taxon>Myxococcota</taxon>
        <taxon>Myxococcia</taxon>
        <taxon>Myxococcales</taxon>
        <taxon>Cystobacterineae</taxon>
        <taxon>Archangiaceae</taxon>
        <taxon>Archangium</taxon>
    </lineage>
</organism>
<dbReference type="EMBL" id="QFQP01000002">
    <property type="protein sequence ID" value="PZR17526.1"/>
    <property type="molecule type" value="Genomic_DNA"/>
</dbReference>
<reference evidence="1 2" key="1">
    <citation type="submission" date="2017-08" db="EMBL/GenBank/DDBJ databases">
        <title>Infants hospitalized years apart are colonized by the same room-sourced microbial strains.</title>
        <authorList>
            <person name="Brooks B."/>
            <person name="Olm M.R."/>
            <person name="Firek B.A."/>
            <person name="Baker R."/>
            <person name="Thomas B.C."/>
            <person name="Morowitz M.J."/>
            <person name="Banfield J.F."/>
        </authorList>
    </citation>
    <scope>NUCLEOTIDE SEQUENCE [LARGE SCALE GENOMIC DNA]</scope>
    <source>
        <strain evidence="1">S2_003_000_R2_14</strain>
    </source>
</reference>
<comment type="caution">
    <text evidence="1">The sequence shown here is derived from an EMBL/GenBank/DDBJ whole genome shotgun (WGS) entry which is preliminary data.</text>
</comment>
<dbReference type="InterPro" id="IPR048922">
    <property type="entry name" value="Bbp16"/>
</dbReference>
<name>A0A2W5TZ10_9BACT</name>
<evidence type="ECO:0000313" key="1">
    <source>
        <dbReference type="EMBL" id="PZR17526.1"/>
    </source>
</evidence>
<dbReference type="Gene3D" id="2.60.120.1110">
    <property type="match status" value="1"/>
</dbReference>
<dbReference type="Proteomes" id="UP000249061">
    <property type="component" value="Unassembled WGS sequence"/>
</dbReference>
<protein>
    <submittedName>
        <fullName evidence="1">Uncharacterized protein</fullName>
    </submittedName>
</protein>
<proteinExistence type="predicted"/>
<evidence type="ECO:0000313" key="2">
    <source>
        <dbReference type="Proteomes" id="UP000249061"/>
    </source>
</evidence>
<gene>
    <name evidence="1" type="ORF">DI536_04225</name>
</gene>